<comment type="pathway">
    <text evidence="1">Nitrogen metabolism; urea cycle; L-ornithine and urea from L-arginine: step 1/1.</text>
</comment>
<comment type="catalytic activity">
    <reaction evidence="8 11">
        <text>L-arginine + H2O = urea + L-ornithine</text>
        <dbReference type="Rhea" id="RHEA:20569"/>
        <dbReference type="ChEBI" id="CHEBI:15377"/>
        <dbReference type="ChEBI" id="CHEBI:16199"/>
        <dbReference type="ChEBI" id="CHEBI:32682"/>
        <dbReference type="ChEBI" id="CHEBI:46911"/>
        <dbReference type="EC" id="3.5.3.1"/>
    </reaction>
</comment>
<dbReference type="InterPro" id="IPR023696">
    <property type="entry name" value="Ureohydrolase_dom_sf"/>
</dbReference>
<accession>A0A7S4ME92</accession>
<evidence type="ECO:0000256" key="1">
    <source>
        <dbReference type="ARBA" id="ARBA00005098"/>
    </source>
</evidence>
<dbReference type="InterPro" id="IPR014033">
    <property type="entry name" value="Arginase"/>
</dbReference>
<evidence type="ECO:0000256" key="2">
    <source>
        <dbReference type="ARBA" id="ARBA00012168"/>
    </source>
</evidence>
<protein>
    <recommendedName>
        <fullName evidence="3 11">Arginase</fullName>
        <ecNumber evidence="2 11">3.5.3.1</ecNumber>
    </recommendedName>
</protein>
<dbReference type="PRINTS" id="PR00116">
    <property type="entry name" value="ARGINASE"/>
</dbReference>
<dbReference type="AlphaFoldDB" id="A0A7S4ME92"/>
<dbReference type="PROSITE" id="PS51409">
    <property type="entry name" value="ARGINASE_2"/>
    <property type="match status" value="1"/>
</dbReference>
<dbReference type="GO" id="GO:0006525">
    <property type="term" value="P:arginine metabolic process"/>
    <property type="evidence" value="ECO:0007669"/>
    <property type="project" value="UniProtKB-KW"/>
</dbReference>
<gene>
    <name evidence="12" type="ORF">VSP0166_LOCUS7503</name>
</gene>
<dbReference type="EC" id="3.5.3.1" evidence="2 11"/>
<evidence type="ECO:0000256" key="5">
    <source>
        <dbReference type="ARBA" id="ARBA00022723"/>
    </source>
</evidence>
<dbReference type="PANTHER" id="PTHR43782">
    <property type="entry name" value="ARGINASE"/>
    <property type="match status" value="1"/>
</dbReference>
<keyword evidence="6 10" id="KW-0378">Hydrolase</keyword>
<dbReference type="FunFam" id="3.40.800.10:FF:000012">
    <property type="entry name" value="Arginase"/>
    <property type="match status" value="1"/>
</dbReference>
<dbReference type="GO" id="GO:0000050">
    <property type="term" value="P:urea cycle"/>
    <property type="evidence" value="ECO:0007669"/>
    <property type="project" value="UniProtKB-UniPathway"/>
</dbReference>
<dbReference type="GO" id="GO:0005829">
    <property type="term" value="C:cytosol"/>
    <property type="evidence" value="ECO:0007669"/>
    <property type="project" value="TreeGrafter"/>
</dbReference>
<reference evidence="12" key="1">
    <citation type="submission" date="2021-01" db="EMBL/GenBank/DDBJ databases">
        <authorList>
            <person name="Corre E."/>
            <person name="Pelletier E."/>
            <person name="Niang G."/>
            <person name="Scheremetjew M."/>
            <person name="Finn R."/>
            <person name="Kale V."/>
            <person name="Holt S."/>
            <person name="Cochrane G."/>
            <person name="Meng A."/>
            <person name="Brown T."/>
            <person name="Cohen L."/>
        </authorList>
    </citation>
    <scope>NUCLEOTIDE SEQUENCE</scope>
    <source>
        <strain evidence="12">DIVA3 518/3/11/1/6</strain>
    </source>
</reference>
<dbReference type="GO" id="GO:0005634">
    <property type="term" value="C:nucleus"/>
    <property type="evidence" value="ECO:0007669"/>
    <property type="project" value="TreeGrafter"/>
</dbReference>
<evidence type="ECO:0000256" key="11">
    <source>
        <dbReference type="RuleBase" id="RU361159"/>
    </source>
</evidence>
<dbReference type="PROSITE" id="PS01053">
    <property type="entry name" value="ARGINASE_1"/>
    <property type="match status" value="1"/>
</dbReference>
<comment type="similarity">
    <text evidence="9 10">Belongs to the arginase family.</text>
</comment>
<dbReference type="EMBL" id="HBKP01010639">
    <property type="protein sequence ID" value="CAE2216798.1"/>
    <property type="molecule type" value="Transcribed_RNA"/>
</dbReference>
<keyword evidence="4 11" id="KW-0056">Arginine metabolism</keyword>
<dbReference type="PANTHER" id="PTHR43782:SF3">
    <property type="entry name" value="ARGINASE"/>
    <property type="match status" value="1"/>
</dbReference>
<comment type="cofactor">
    <cofactor evidence="11">
        <name>Mn(2+)</name>
        <dbReference type="ChEBI" id="CHEBI:29035"/>
    </cofactor>
    <text evidence="11">Binds 2 manganese ions per subunit.</text>
</comment>
<evidence type="ECO:0000256" key="4">
    <source>
        <dbReference type="ARBA" id="ARBA00022503"/>
    </source>
</evidence>
<dbReference type="NCBIfam" id="TIGR01229">
    <property type="entry name" value="rocF_arginase"/>
    <property type="match status" value="1"/>
</dbReference>
<dbReference type="Pfam" id="PF00491">
    <property type="entry name" value="Arginase"/>
    <property type="match status" value="1"/>
</dbReference>
<dbReference type="InterPro" id="IPR020855">
    <property type="entry name" value="Ureohydrolase_Mn_BS"/>
</dbReference>
<evidence type="ECO:0000256" key="10">
    <source>
        <dbReference type="RuleBase" id="RU003684"/>
    </source>
</evidence>
<proteinExistence type="inferred from homology"/>
<sequence length="361" mass="39520">MLGRTAKQFSSASLLAVSARSINQLFPVSVGKNLYLSKPPTVSVVGSTVCAGQPNKGTELGPAALRNTNMFESLKQTGWKVVDEGDIEYENITDDPPSKWGMKRSRLCGQANKALAEKLYPLLKKGHFGLNLGGDHSTAAGSLAAVLKARPDTAVVWVDAHADINTDRTSPSGNIHGMPIALLLGLIDFDEAPGWEWLKDYPRLKPNKLVYIGLRDVDPGEKDIIYDNGIKAYSMHEIDRYNIGPIMDRALNDIDPYRYSPLHLSFDVDSLDPSLAPSTGTPVLGGLTFREGAYICEYLAETHRLCSMDITEVNPLLGNKDNVEQTTDMGKRMVCCSLGETLLWGNQNHIRSSNSDLPMEN</sequence>
<keyword evidence="7 11" id="KW-0464">Manganese</keyword>
<dbReference type="SUPFAM" id="SSF52768">
    <property type="entry name" value="Arginase/deacetylase"/>
    <property type="match status" value="1"/>
</dbReference>
<dbReference type="UniPathway" id="UPA00158">
    <property type="reaction ID" value="UER00270"/>
</dbReference>
<dbReference type="InterPro" id="IPR006035">
    <property type="entry name" value="Ureohydrolase"/>
</dbReference>
<evidence type="ECO:0000313" key="12">
    <source>
        <dbReference type="EMBL" id="CAE2216798.1"/>
    </source>
</evidence>
<evidence type="ECO:0000256" key="7">
    <source>
        <dbReference type="ARBA" id="ARBA00023211"/>
    </source>
</evidence>
<dbReference type="Gene3D" id="3.40.800.10">
    <property type="entry name" value="Ureohydrolase domain"/>
    <property type="match status" value="1"/>
</dbReference>
<evidence type="ECO:0000256" key="6">
    <source>
        <dbReference type="ARBA" id="ARBA00022801"/>
    </source>
</evidence>
<name>A0A7S4ME92_9EUKA</name>
<organism evidence="12">
    <name type="scientific">Vannella robusta</name>
    <dbReference type="NCBI Taxonomy" id="1487602"/>
    <lineage>
        <taxon>Eukaryota</taxon>
        <taxon>Amoebozoa</taxon>
        <taxon>Discosea</taxon>
        <taxon>Flabellinia</taxon>
        <taxon>Vannellidae</taxon>
        <taxon>Vannella</taxon>
    </lineage>
</organism>
<dbReference type="GO" id="GO:0004053">
    <property type="term" value="F:arginase activity"/>
    <property type="evidence" value="ECO:0007669"/>
    <property type="project" value="UniProtKB-EC"/>
</dbReference>
<keyword evidence="5 11" id="KW-0479">Metal-binding</keyword>
<dbReference type="CDD" id="cd09989">
    <property type="entry name" value="Arginase"/>
    <property type="match status" value="1"/>
</dbReference>
<evidence type="ECO:0000256" key="9">
    <source>
        <dbReference type="PROSITE-ProRule" id="PRU00742"/>
    </source>
</evidence>
<evidence type="ECO:0000256" key="3">
    <source>
        <dbReference type="ARBA" id="ARBA00018123"/>
    </source>
</evidence>
<dbReference type="GO" id="GO:0030145">
    <property type="term" value="F:manganese ion binding"/>
    <property type="evidence" value="ECO:0007669"/>
    <property type="project" value="TreeGrafter"/>
</dbReference>
<evidence type="ECO:0000256" key="8">
    <source>
        <dbReference type="ARBA" id="ARBA00047391"/>
    </source>
</evidence>